<protein>
    <submittedName>
        <fullName evidence="3">Thioesterase superfamily protein</fullName>
    </submittedName>
</protein>
<dbReference type="CDD" id="cd00586">
    <property type="entry name" value="4HBT"/>
    <property type="match status" value="1"/>
</dbReference>
<dbReference type="Pfam" id="PF13279">
    <property type="entry name" value="4HBT_2"/>
    <property type="match status" value="1"/>
</dbReference>
<dbReference type="PANTHER" id="PTHR31793">
    <property type="entry name" value="4-HYDROXYBENZOYL-COA THIOESTERASE FAMILY MEMBER"/>
    <property type="match status" value="1"/>
</dbReference>
<dbReference type="InterPro" id="IPR029069">
    <property type="entry name" value="HotDog_dom_sf"/>
</dbReference>
<dbReference type="HOGENOM" id="CLU_101141_0_1_12"/>
<dbReference type="KEGG" id="tpx:Turpa_2418"/>
<dbReference type="PANTHER" id="PTHR31793:SF27">
    <property type="entry name" value="NOVEL THIOESTERASE SUPERFAMILY DOMAIN AND SAPOSIN A-TYPE DOMAIN CONTAINING PROTEIN (0610012H03RIK)"/>
    <property type="match status" value="1"/>
</dbReference>
<evidence type="ECO:0000313" key="4">
    <source>
        <dbReference type="Proteomes" id="UP000006048"/>
    </source>
</evidence>
<dbReference type="GO" id="GO:0047617">
    <property type="term" value="F:fatty acyl-CoA hydrolase activity"/>
    <property type="evidence" value="ECO:0007669"/>
    <property type="project" value="TreeGrafter"/>
</dbReference>
<evidence type="ECO:0000256" key="2">
    <source>
        <dbReference type="ARBA" id="ARBA00022801"/>
    </source>
</evidence>
<comment type="similarity">
    <text evidence="1">Belongs to the 4-hydroxybenzoyl-CoA thioesterase family.</text>
</comment>
<proteinExistence type="inferred from homology"/>
<keyword evidence="2" id="KW-0378">Hydrolase</keyword>
<reference evidence="3 4" key="1">
    <citation type="submission" date="2012-06" db="EMBL/GenBank/DDBJ databases">
        <title>The complete chromosome of genome of Turneriella parva DSM 21527.</title>
        <authorList>
            <consortium name="US DOE Joint Genome Institute (JGI-PGF)"/>
            <person name="Lucas S."/>
            <person name="Han J."/>
            <person name="Lapidus A."/>
            <person name="Bruce D."/>
            <person name="Goodwin L."/>
            <person name="Pitluck S."/>
            <person name="Peters L."/>
            <person name="Kyrpides N."/>
            <person name="Mavromatis K."/>
            <person name="Ivanova N."/>
            <person name="Mikhailova N."/>
            <person name="Chertkov O."/>
            <person name="Detter J.C."/>
            <person name="Tapia R."/>
            <person name="Han C."/>
            <person name="Land M."/>
            <person name="Hauser L."/>
            <person name="Markowitz V."/>
            <person name="Cheng J.-F."/>
            <person name="Hugenholtz P."/>
            <person name="Woyke T."/>
            <person name="Wu D."/>
            <person name="Gronow S."/>
            <person name="Wellnitz S."/>
            <person name="Brambilla E."/>
            <person name="Klenk H.-P."/>
            <person name="Eisen J.A."/>
        </authorList>
    </citation>
    <scope>NUCLEOTIDE SEQUENCE [LARGE SCALE GENOMIC DNA]</scope>
    <source>
        <strain evidence="4">ATCC BAA-1111 / DSM 21527 / NCTC 11395 / H</strain>
    </source>
</reference>
<evidence type="ECO:0000313" key="3">
    <source>
        <dbReference type="EMBL" id="AFM13060.1"/>
    </source>
</evidence>
<organism evidence="3 4">
    <name type="scientific">Turneriella parva (strain ATCC BAA-1111 / DSM 21527 / NCTC 11395 / H)</name>
    <name type="common">Leptospira parva</name>
    <dbReference type="NCBI Taxonomy" id="869212"/>
    <lineage>
        <taxon>Bacteria</taxon>
        <taxon>Pseudomonadati</taxon>
        <taxon>Spirochaetota</taxon>
        <taxon>Spirochaetia</taxon>
        <taxon>Leptospirales</taxon>
        <taxon>Leptospiraceae</taxon>
        <taxon>Turneriella</taxon>
    </lineage>
</organism>
<dbReference type="Proteomes" id="UP000006048">
    <property type="component" value="Chromosome"/>
</dbReference>
<dbReference type="RefSeq" id="WP_014803566.1">
    <property type="nucleotide sequence ID" value="NC_018020.1"/>
</dbReference>
<dbReference type="Gene3D" id="3.10.129.10">
    <property type="entry name" value="Hotdog Thioesterase"/>
    <property type="match status" value="1"/>
</dbReference>
<accession>I4B703</accession>
<dbReference type="InterPro" id="IPR050563">
    <property type="entry name" value="4-hydroxybenzoyl-CoA_TE"/>
</dbReference>
<name>I4B703_TURPD</name>
<dbReference type="EMBL" id="CP002959">
    <property type="protein sequence ID" value="AFM13060.1"/>
    <property type="molecule type" value="Genomic_DNA"/>
</dbReference>
<dbReference type="OrthoDB" id="9799036at2"/>
<dbReference type="PATRIC" id="fig|869212.3.peg.2433"/>
<evidence type="ECO:0000256" key="1">
    <source>
        <dbReference type="ARBA" id="ARBA00005953"/>
    </source>
</evidence>
<keyword evidence="4" id="KW-1185">Reference proteome</keyword>
<dbReference type="SUPFAM" id="SSF54637">
    <property type="entry name" value="Thioesterase/thiol ester dehydrase-isomerase"/>
    <property type="match status" value="1"/>
</dbReference>
<gene>
    <name evidence="3" type="ordered locus">Turpa_2418</name>
</gene>
<sequence length="146" mass="16418">MAKPTRPMRDSYRFFTPITTRWSDNDIYGHVNNVVYYSYFDTVANLYLIEIAGLKIHSDNIVGFVVSSGCNYHEPVAYPDRLEGGFRANKISGSSVEYGVAIFREGQNAAVADGFFTHVFVDRTTGKPVRIPEAIRTSLEKVLVEI</sequence>
<dbReference type="STRING" id="869212.Turpa_2418"/>
<dbReference type="AlphaFoldDB" id="I4B703"/>